<dbReference type="AlphaFoldDB" id="A0A1I1PQV0"/>
<comment type="similarity">
    <text evidence="2 10">Belongs to the disproportionating enzyme family.</text>
</comment>
<evidence type="ECO:0000256" key="1">
    <source>
        <dbReference type="ARBA" id="ARBA00000439"/>
    </source>
</evidence>
<dbReference type="RefSeq" id="WP_091987508.1">
    <property type="nucleotide sequence ID" value="NZ_FOLO01000034.1"/>
</dbReference>
<dbReference type="GO" id="GO:0005975">
    <property type="term" value="P:carbohydrate metabolic process"/>
    <property type="evidence" value="ECO:0007669"/>
    <property type="project" value="InterPro"/>
</dbReference>
<keyword evidence="12" id="KW-1185">Reference proteome</keyword>
<evidence type="ECO:0000256" key="2">
    <source>
        <dbReference type="ARBA" id="ARBA00005684"/>
    </source>
</evidence>
<dbReference type="InterPro" id="IPR003385">
    <property type="entry name" value="Glyco_hydro_77"/>
</dbReference>
<keyword evidence="7 10" id="KW-0119">Carbohydrate metabolism</keyword>
<dbReference type="Proteomes" id="UP000198862">
    <property type="component" value="Unassembled WGS sequence"/>
</dbReference>
<evidence type="ECO:0000256" key="7">
    <source>
        <dbReference type="ARBA" id="ARBA00023277"/>
    </source>
</evidence>
<dbReference type="PANTHER" id="PTHR32438">
    <property type="entry name" value="4-ALPHA-GLUCANOTRANSFERASE DPE1, CHLOROPLASTIC/AMYLOPLASTIC"/>
    <property type="match status" value="1"/>
</dbReference>
<evidence type="ECO:0000256" key="5">
    <source>
        <dbReference type="ARBA" id="ARBA00022676"/>
    </source>
</evidence>
<dbReference type="STRING" id="1123010.SAMN02745724_03557"/>
<dbReference type="SUPFAM" id="SSF51445">
    <property type="entry name" value="(Trans)glycosidases"/>
    <property type="match status" value="1"/>
</dbReference>
<dbReference type="EMBL" id="FOLO01000034">
    <property type="protein sequence ID" value="SFD12294.1"/>
    <property type="molecule type" value="Genomic_DNA"/>
</dbReference>
<evidence type="ECO:0000256" key="6">
    <source>
        <dbReference type="ARBA" id="ARBA00022679"/>
    </source>
</evidence>
<dbReference type="Pfam" id="PF02446">
    <property type="entry name" value="Glyco_hydro_77"/>
    <property type="match status" value="2"/>
</dbReference>
<evidence type="ECO:0000256" key="4">
    <source>
        <dbReference type="ARBA" id="ARBA00020295"/>
    </source>
</evidence>
<keyword evidence="6 10" id="KW-0808">Transferase</keyword>
<sequence>MHTVEQLLYLQGVGADYTSYNGEHVTISENARYSILKACGYDLTDNASLSQTNFNLDIAPWFKIIHSCNFVSASNNILKIKVSEMQSQSQILWTISQNNQLVSSGSTDISQLNEVGNYTFEDQYYSELGLELAVLPIGYYDIEVSIDSAVCSGELIIYPCQVFQPLHDKCWGVSVQLYSLKTQDNYGIGDFNDLKSLISSSAEMGADYILLNPLHALFDTQPDRASPYSPSDRLFLNPLYIHIQNVAEFKYSSIAKILVDQHFKCRLFIAEKNETYINYALIWDYKFKVFIALFNTFLETEQKENTLRYQEFEAFKSQKGAQLSNYCIWFTQQENLKGAYQNPNFIAYLQWQAQVQLEQCQSHAKNCKMKLGLIRDLAVGCAQDGNEFNENESLFIADASIGAPPDPWSTAGQNWGLPPMDPVKLTQTNFKHFIGILRANMMHCGALRIDHVMALMRLWWCILHESSNNLGCYVYYPFEKMLALLKLESQLNQCTVIGEDLGVVPVEVKTALSDSHIYSNLLFYFEKNHLGEFIAPHEFTPHSLMMVANHDVPTFKAWWQQSDLMLRNNLNLFESKELFENAKRERVSDKTKLINWLNQYSNQKVQTNFNNQSDYKYIYQNLLIVLAHSPIKLLTVQLDDLDGNALPVNIPGTDKQYPNWRRRLSNSPSKLFSENEFFNQINRARNNHE</sequence>
<gene>
    <name evidence="11" type="ORF">SAMN02745724_03557</name>
</gene>
<evidence type="ECO:0000313" key="11">
    <source>
        <dbReference type="EMBL" id="SFD12294.1"/>
    </source>
</evidence>
<dbReference type="NCBIfam" id="TIGR00217">
    <property type="entry name" value="malQ"/>
    <property type="match status" value="1"/>
</dbReference>
<protein>
    <recommendedName>
        <fullName evidence="4 10">4-alpha-glucanotransferase</fullName>
        <ecNumber evidence="3 10">2.4.1.25</ecNumber>
    </recommendedName>
    <alternativeName>
        <fullName evidence="8 10">Amylomaltase</fullName>
    </alternativeName>
    <alternativeName>
        <fullName evidence="9 10">Disproportionating enzyme</fullName>
    </alternativeName>
</protein>
<name>A0A1I1PQV0_9GAMM</name>
<accession>A0A1I1PQV0</accession>
<dbReference type="OrthoDB" id="9763489at2"/>
<evidence type="ECO:0000256" key="9">
    <source>
        <dbReference type="ARBA" id="ARBA00031501"/>
    </source>
</evidence>
<proteinExistence type="inferred from homology"/>
<evidence type="ECO:0000256" key="8">
    <source>
        <dbReference type="ARBA" id="ARBA00031423"/>
    </source>
</evidence>
<dbReference type="InterPro" id="IPR017853">
    <property type="entry name" value="GH"/>
</dbReference>
<dbReference type="EC" id="2.4.1.25" evidence="3 10"/>
<organism evidence="11 12">
    <name type="scientific">Pseudoalteromonas denitrificans DSM 6059</name>
    <dbReference type="NCBI Taxonomy" id="1123010"/>
    <lineage>
        <taxon>Bacteria</taxon>
        <taxon>Pseudomonadati</taxon>
        <taxon>Pseudomonadota</taxon>
        <taxon>Gammaproteobacteria</taxon>
        <taxon>Alteromonadales</taxon>
        <taxon>Pseudoalteromonadaceae</taxon>
        <taxon>Pseudoalteromonas</taxon>
    </lineage>
</organism>
<evidence type="ECO:0000256" key="3">
    <source>
        <dbReference type="ARBA" id="ARBA00012560"/>
    </source>
</evidence>
<evidence type="ECO:0000313" key="12">
    <source>
        <dbReference type="Proteomes" id="UP000198862"/>
    </source>
</evidence>
<comment type="catalytic activity">
    <reaction evidence="1 10">
        <text>Transfers a segment of a (1-&gt;4)-alpha-D-glucan to a new position in an acceptor, which may be glucose or a (1-&gt;4)-alpha-D-glucan.</text>
        <dbReference type="EC" id="2.4.1.25"/>
    </reaction>
</comment>
<dbReference type="GO" id="GO:0004134">
    <property type="term" value="F:4-alpha-glucanotransferase activity"/>
    <property type="evidence" value="ECO:0007669"/>
    <property type="project" value="UniProtKB-EC"/>
</dbReference>
<evidence type="ECO:0000256" key="10">
    <source>
        <dbReference type="RuleBase" id="RU361207"/>
    </source>
</evidence>
<keyword evidence="5 10" id="KW-0328">Glycosyltransferase</keyword>
<dbReference type="PANTHER" id="PTHR32438:SF5">
    <property type="entry name" value="4-ALPHA-GLUCANOTRANSFERASE DPE1, CHLOROPLASTIC_AMYLOPLASTIC"/>
    <property type="match status" value="1"/>
</dbReference>
<reference evidence="11 12" key="1">
    <citation type="submission" date="2016-10" db="EMBL/GenBank/DDBJ databases">
        <authorList>
            <person name="de Groot N.N."/>
        </authorList>
    </citation>
    <scope>NUCLEOTIDE SEQUENCE [LARGE SCALE GENOMIC DNA]</scope>
    <source>
        <strain evidence="11 12">DSM 6059</strain>
    </source>
</reference>
<dbReference type="Gene3D" id="3.20.20.80">
    <property type="entry name" value="Glycosidases"/>
    <property type="match status" value="1"/>
</dbReference>